<evidence type="ECO:0000256" key="3">
    <source>
        <dbReference type="ARBA" id="ARBA00022692"/>
    </source>
</evidence>
<evidence type="ECO:0000256" key="4">
    <source>
        <dbReference type="ARBA" id="ARBA00022989"/>
    </source>
</evidence>
<keyword evidence="4 7" id="KW-1133">Transmembrane helix</keyword>
<feature type="domain" description="ABC3 transporter permease C-terminal" evidence="8">
    <location>
        <begin position="189"/>
        <end position="299"/>
    </location>
</feature>
<sequence>MMAVILKLIGRGFRDFGQHPWAQLLTLAAVTLVTFLSGLFLLGFSNLNKELNVVRGDVVYQVFWRADTGMDLVRSRWDEMRHLPWLVEMRTYTPEEALKSLMEHARAAEGKGGRQLTSHSGWLKERNPLPPTAMLRFAPRDPDTETWMRETREYLENLPSVENVRANPLRDDLARAWNAFAGVIMWPVIGFLGFVLALVVGNTIKLSLISRRDEIDILQLVGARNWFIRLPLLISGALQGAVGGICALCLLWVAWYALKDVLNFSPLFVELSFLPFEQSVLLVAVPALVGFVSSWLAVRN</sequence>
<evidence type="ECO:0000256" key="2">
    <source>
        <dbReference type="ARBA" id="ARBA00022475"/>
    </source>
</evidence>
<comment type="caution">
    <text evidence="9">The sequence shown here is derived from an EMBL/GenBank/DDBJ whole genome shotgun (WGS) entry which is preliminary data.</text>
</comment>
<evidence type="ECO:0000256" key="6">
    <source>
        <dbReference type="PIRNR" id="PIRNR003097"/>
    </source>
</evidence>
<evidence type="ECO:0000259" key="8">
    <source>
        <dbReference type="Pfam" id="PF02687"/>
    </source>
</evidence>
<dbReference type="EMBL" id="BLVP01000043">
    <property type="protein sequence ID" value="GFM38612.1"/>
    <property type="molecule type" value="Genomic_DNA"/>
</dbReference>
<accession>A0A7J0BZK7</accession>
<keyword evidence="3 7" id="KW-0812">Transmembrane</keyword>
<dbReference type="PANTHER" id="PTHR47755:SF1">
    <property type="entry name" value="CELL DIVISION PROTEIN FTSX"/>
    <property type="match status" value="1"/>
</dbReference>
<evidence type="ECO:0000256" key="7">
    <source>
        <dbReference type="SAM" id="Phobius"/>
    </source>
</evidence>
<feature type="transmembrane region" description="Helical" evidence="7">
    <location>
        <begin position="278"/>
        <end position="298"/>
    </location>
</feature>
<keyword evidence="6" id="KW-0131">Cell cycle</keyword>
<gene>
    <name evidence="9" type="ORF">DSM19430T_32960</name>
</gene>
<reference evidence="9 10" key="1">
    <citation type="submission" date="2020-05" db="EMBL/GenBank/DDBJ databases">
        <title>Draft genome sequence of Desulfovibrio psychrotolerans JS1T.</title>
        <authorList>
            <person name="Ueno A."/>
            <person name="Tamazawa S."/>
            <person name="Tamamura S."/>
            <person name="Murakami T."/>
            <person name="Kiyama T."/>
            <person name="Inomata H."/>
            <person name="Amano Y."/>
            <person name="Miyakawa K."/>
            <person name="Tamaki H."/>
            <person name="Naganuma T."/>
            <person name="Kaneko K."/>
        </authorList>
    </citation>
    <scope>NUCLEOTIDE SEQUENCE [LARGE SCALE GENOMIC DNA]</scope>
    <source>
        <strain evidence="9 10">JS1</strain>
    </source>
</reference>
<proteinExistence type="inferred from homology"/>
<comment type="subcellular location">
    <subcellularLocation>
        <location evidence="1">Cell membrane</location>
        <topology evidence="1">Multi-pass membrane protein</topology>
    </subcellularLocation>
</comment>
<dbReference type="AlphaFoldDB" id="A0A7J0BZK7"/>
<dbReference type="InterPro" id="IPR003838">
    <property type="entry name" value="ABC3_permease_C"/>
</dbReference>
<feature type="transmembrane region" description="Helical" evidence="7">
    <location>
        <begin position="232"/>
        <end position="258"/>
    </location>
</feature>
<evidence type="ECO:0000313" key="9">
    <source>
        <dbReference type="EMBL" id="GFM38612.1"/>
    </source>
</evidence>
<comment type="similarity">
    <text evidence="6">Belongs to the ABC-4 integral membrane protein family. FtsX subfamily.</text>
</comment>
<dbReference type="InterPro" id="IPR004513">
    <property type="entry name" value="FtsX"/>
</dbReference>
<dbReference type="PIRSF" id="PIRSF003097">
    <property type="entry name" value="FtsX"/>
    <property type="match status" value="1"/>
</dbReference>
<dbReference type="Pfam" id="PF02687">
    <property type="entry name" value="FtsX"/>
    <property type="match status" value="1"/>
</dbReference>
<dbReference type="RefSeq" id="WP_174411214.1">
    <property type="nucleotide sequence ID" value="NZ_BLVP01000043.1"/>
</dbReference>
<organism evidence="9 10">
    <name type="scientific">Desulfovibrio psychrotolerans</name>
    <dbReference type="NCBI Taxonomy" id="415242"/>
    <lineage>
        <taxon>Bacteria</taxon>
        <taxon>Pseudomonadati</taxon>
        <taxon>Thermodesulfobacteriota</taxon>
        <taxon>Desulfovibrionia</taxon>
        <taxon>Desulfovibrionales</taxon>
        <taxon>Desulfovibrionaceae</taxon>
        <taxon>Desulfovibrio</taxon>
    </lineage>
</organism>
<feature type="transmembrane region" description="Helical" evidence="7">
    <location>
        <begin position="21"/>
        <end position="44"/>
    </location>
</feature>
<name>A0A7J0BZK7_9BACT</name>
<dbReference type="GO" id="GO:0032153">
    <property type="term" value="C:cell division site"/>
    <property type="evidence" value="ECO:0007669"/>
    <property type="project" value="TreeGrafter"/>
</dbReference>
<keyword evidence="2 6" id="KW-1003">Cell membrane</keyword>
<keyword evidence="6 9" id="KW-0132">Cell division</keyword>
<evidence type="ECO:0000313" key="10">
    <source>
        <dbReference type="Proteomes" id="UP000503820"/>
    </source>
</evidence>
<evidence type="ECO:0000256" key="5">
    <source>
        <dbReference type="ARBA" id="ARBA00023136"/>
    </source>
</evidence>
<evidence type="ECO:0000256" key="1">
    <source>
        <dbReference type="ARBA" id="ARBA00004651"/>
    </source>
</evidence>
<keyword evidence="5 6" id="KW-0472">Membrane</keyword>
<dbReference type="Proteomes" id="UP000503820">
    <property type="component" value="Unassembled WGS sequence"/>
</dbReference>
<protein>
    <recommendedName>
        <fullName evidence="6">Cell division protein FtsX</fullName>
    </recommendedName>
</protein>
<dbReference type="GO" id="GO:0005886">
    <property type="term" value="C:plasma membrane"/>
    <property type="evidence" value="ECO:0007669"/>
    <property type="project" value="UniProtKB-SubCell"/>
</dbReference>
<feature type="transmembrane region" description="Helical" evidence="7">
    <location>
        <begin position="179"/>
        <end position="201"/>
    </location>
</feature>
<dbReference type="PANTHER" id="PTHR47755">
    <property type="entry name" value="CELL DIVISION PROTEIN FTSX"/>
    <property type="match status" value="1"/>
</dbReference>
<dbReference type="GO" id="GO:0051301">
    <property type="term" value="P:cell division"/>
    <property type="evidence" value="ECO:0007669"/>
    <property type="project" value="UniProtKB-KW"/>
</dbReference>
<keyword evidence="10" id="KW-1185">Reference proteome</keyword>